<keyword evidence="2" id="KW-1185">Reference proteome</keyword>
<proteinExistence type="predicted"/>
<evidence type="ECO:0000313" key="2">
    <source>
        <dbReference type="Proteomes" id="UP001642464"/>
    </source>
</evidence>
<gene>
    <name evidence="1" type="ORF">SCF082_LOCUS48678</name>
</gene>
<reference evidence="1 2" key="1">
    <citation type="submission" date="2024-02" db="EMBL/GenBank/DDBJ databases">
        <authorList>
            <person name="Chen Y."/>
            <person name="Shah S."/>
            <person name="Dougan E. K."/>
            <person name="Thang M."/>
            <person name="Chan C."/>
        </authorList>
    </citation>
    <scope>NUCLEOTIDE SEQUENCE [LARGE SCALE GENOMIC DNA]</scope>
</reference>
<evidence type="ECO:0000313" key="1">
    <source>
        <dbReference type="EMBL" id="CAK9104296.1"/>
    </source>
</evidence>
<organism evidence="1 2">
    <name type="scientific">Durusdinium trenchii</name>
    <dbReference type="NCBI Taxonomy" id="1381693"/>
    <lineage>
        <taxon>Eukaryota</taxon>
        <taxon>Sar</taxon>
        <taxon>Alveolata</taxon>
        <taxon>Dinophyceae</taxon>
        <taxon>Suessiales</taxon>
        <taxon>Symbiodiniaceae</taxon>
        <taxon>Durusdinium</taxon>
    </lineage>
</organism>
<comment type="caution">
    <text evidence="1">The sequence shown here is derived from an EMBL/GenBank/DDBJ whole genome shotgun (WGS) entry which is preliminary data.</text>
</comment>
<dbReference type="EMBL" id="CAXAMM010042350">
    <property type="protein sequence ID" value="CAK9104296.1"/>
    <property type="molecule type" value="Genomic_DNA"/>
</dbReference>
<sequence length="187" mass="22090">MRSSDGVFTWFFEVNIEKELCGEYFLWFHKAGRFVRPFIYGRLYERSEKLMSLEHCVVEHMDKPKEIDYCEAKEGSEFWNKGSKWMKWACKEKLCQLATTGEWKAGRFKQYKQWRARKMPWKATMPGHKSIGYEDAYKKFCVRTFGTAYGGKMLGDFDDLDQVYGMKTTSGTFNKKVCHCRGEDDCS</sequence>
<dbReference type="Proteomes" id="UP001642464">
    <property type="component" value="Unassembled WGS sequence"/>
</dbReference>
<protein>
    <submittedName>
        <fullName evidence="1">Uncharacterized protein</fullName>
    </submittedName>
</protein>
<accession>A0ABP0RUI6</accession>
<name>A0ABP0RUI6_9DINO</name>